<proteinExistence type="predicted"/>
<dbReference type="Proteomes" id="UP000075398">
    <property type="component" value="Unassembled WGS sequence"/>
</dbReference>
<protein>
    <submittedName>
        <fullName evidence="2">Uncharacterized protein</fullName>
    </submittedName>
</protein>
<evidence type="ECO:0000256" key="1">
    <source>
        <dbReference type="SAM" id="Coils"/>
    </source>
</evidence>
<feature type="coiled-coil region" evidence="1">
    <location>
        <begin position="160"/>
        <end position="238"/>
    </location>
</feature>
<keyword evidence="1" id="KW-0175">Coiled coil</keyword>
<dbReference type="EMBL" id="LNGC01000100">
    <property type="protein sequence ID" value="KYC49302.1"/>
    <property type="molecule type" value="Genomic_DNA"/>
</dbReference>
<gene>
    <name evidence="2" type="ORF">AMQ22_01677</name>
</gene>
<evidence type="ECO:0000313" key="3">
    <source>
        <dbReference type="Proteomes" id="UP000075398"/>
    </source>
</evidence>
<dbReference type="AlphaFoldDB" id="A0A150IWL2"/>
<evidence type="ECO:0000313" key="2">
    <source>
        <dbReference type="EMBL" id="KYC49302.1"/>
    </source>
</evidence>
<reference evidence="2 3" key="1">
    <citation type="journal article" date="2016" name="ISME J.">
        <title>Chasing the elusive Euryarchaeota class WSA2: genomes reveal a uniquely fastidious methyl-reducing methanogen.</title>
        <authorList>
            <person name="Nobu M.K."/>
            <person name="Narihiro T."/>
            <person name="Kuroda K."/>
            <person name="Mei R."/>
            <person name="Liu W.T."/>
        </authorList>
    </citation>
    <scope>NUCLEOTIDE SEQUENCE [LARGE SCALE GENOMIC DNA]</scope>
    <source>
        <strain evidence="2">U1lsi0528_Bin055</strain>
    </source>
</reference>
<accession>A0A150IWL2</accession>
<name>A0A150IWL2_9EURY</name>
<organism evidence="2 3">
    <name type="scientific">Candidatus Methanofastidiosum methylothiophilum</name>
    <dbReference type="NCBI Taxonomy" id="1705564"/>
    <lineage>
        <taxon>Archaea</taxon>
        <taxon>Methanobacteriati</taxon>
        <taxon>Methanobacteriota</taxon>
        <taxon>Stenosarchaea group</taxon>
        <taxon>Candidatus Methanofastidiosia</taxon>
        <taxon>Candidatus Methanofastidiosales</taxon>
        <taxon>Candidatus Methanofastidiosaceae</taxon>
        <taxon>Candidatus Methanofastidiosum</taxon>
    </lineage>
</organism>
<comment type="caution">
    <text evidence="2">The sequence shown here is derived from an EMBL/GenBank/DDBJ whole genome shotgun (WGS) entry which is preliminary data.</text>
</comment>
<sequence length="239" mass="27358">MRKISKNRAMSILVISLLLVSAFPVILAEAQERPEKLTDDVLYSRYMTFHQKSEVAIIAMDAIIDFYKENGIDTSELTGLKVKLEEFDGQAKIAAQEIKREEFYRIVEESRETIKSFRDIAKDKDVEGQSEAVKSAIQENKDYLTGLRDETSGVKKGIYLKAIDNRLEKLEQISNRLEEKGVDVAEINSKIDEISNNRAQISEESDREALKEFHQGAKKDAKEIRELIKEAIEEIKETQ</sequence>